<dbReference type="Proteomes" id="UP000027142">
    <property type="component" value="Chromosome"/>
</dbReference>
<evidence type="ECO:0000313" key="2">
    <source>
        <dbReference type="Proteomes" id="UP000027142"/>
    </source>
</evidence>
<dbReference type="KEGG" id="ble:BleG1_3363"/>
<reference evidence="1 2" key="1">
    <citation type="journal article" date="2014" name="Gene">
        <title>A comparative genomic analysis of the alkalitolerant soil bacterium Bacillus lehensis G1.</title>
        <authorList>
            <person name="Noor Y.M."/>
            <person name="Samsulrizal N.H."/>
            <person name="Jema'on N.A."/>
            <person name="Low K.O."/>
            <person name="Ramli A.N."/>
            <person name="Alias N.I."/>
            <person name="Damis S.I."/>
            <person name="Fuzi S.F."/>
            <person name="Isa M.N."/>
            <person name="Murad A.M."/>
            <person name="Raih M.F."/>
            <person name="Bakar F.D."/>
            <person name="Najimudin N."/>
            <person name="Mahadi N.M."/>
            <person name="Illias R.M."/>
        </authorList>
    </citation>
    <scope>NUCLEOTIDE SEQUENCE [LARGE SCALE GENOMIC DNA]</scope>
    <source>
        <strain evidence="1 2">G1</strain>
    </source>
</reference>
<sequence>MNKWLFSGITAALLMASACNSEGTLEEETEQDTSNENETEYETVLEEEEREEGTFSIYERFTDVTANADGPVEMTINQIDVGMADLEGFVAATTGDETIDYVEMMITIENSSDESMYVPYGEASLKANTGEAVETASLVLSDDIEPHFEEGDTKEVRLLFPLESIQGVNELTLTMNGPSTDLGGDQLSEEIELSFKLAS</sequence>
<gene>
    <name evidence="1" type="ORF">BleG1_3363</name>
</gene>
<dbReference type="AlphaFoldDB" id="A0A060M1L0"/>
<keyword evidence="2" id="KW-1185">Reference proteome</keyword>
<dbReference type="RefSeq" id="WP_038483380.1">
    <property type="nucleotide sequence ID" value="NZ_CP003923.1"/>
</dbReference>
<dbReference type="HOGENOM" id="CLU_1369822_0_0_9"/>
<evidence type="ECO:0000313" key="1">
    <source>
        <dbReference type="EMBL" id="AIC95910.1"/>
    </source>
</evidence>
<organism evidence="1 2">
    <name type="scientific">Shouchella lehensis G1</name>
    <dbReference type="NCBI Taxonomy" id="1246626"/>
    <lineage>
        <taxon>Bacteria</taxon>
        <taxon>Bacillati</taxon>
        <taxon>Bacillota</taxon>
        <taxon>Bacilli</taxon>
        <taxon>Bacillales</taxon>
        <taxon>Bacillaceae</taxon>
        <taxon>Shouchella</taxon>
    </lineage>
</organism>
<proteinExistence type="predicted"/>
<dbReference type="STRING" id="1246626.BleG1_3363"/>
<accession>A0A060M1L0</accession>
<dbReference type="PROSITE" id="PS51257">
    <property type="entry name" value="PROKAR_LIPOPROTEIN"/>
    <property type="match status" value="1"/>
</dbReference>
<dbReference type="EMBL" id="CP003923">
    <property type="protein sequence ID" value="AIC95910.1"/>
    <property type="molecule type" value="Genomic_DNA"/>
</dbReference>
<protein>
    <recommendedName>
        <fullName evidence="3">DUF4352 domain-containing protein</fullName>
    </recommendedName>
</protein>
<dbReference type="eggNOG" id="ENOG5030KNK">
    <property type="taxonomic scope" value="Bacteria"/>
</dbReference>
<dbReference type="OrthoDB" id="2934359at2"/>
<dbReference type="PATRIC" id="fig|1246626.3.peg.3342"/>
<name>A0A060M1L0_9BACI</name>
<evidence type="ECO:0008006" key="3">
    <source>
        <dbReference type="Google" id="ProtNLM"/>
    </source>
</evidence>